<evidence type="ECO:0000313" key="2">
    <source>
        <dbReference type="Proteomes" id="UP001240639"/>
    </source>
</evidence>
<keyword evidence="2" id="KW-1185">Reference proteome</keyword>
<sequence>MTDTPTFRIVGVVKNGLFGRTVRVEVVSPGVRRNVQFNGAFPNPNWTSIEDRWLREGDVFEGRIEGAFELGEIVPMARLSMLAERSD</sequence>
<reference evidence="1 2" key="1">
    <citation type="submission" date="2023-08" db="EMBL/GenBank/DDBJ databases">
        <title>genomic of G39.</title>
        <authorList>
            <person name="Wang Y."/>
        </authorList>
    </citation>
    <scope>NUCLEOTIDE SEQUENCE [LARGE SCALE GENOMIC DNA]</scope>
    <source>
        <strain evidence="1 2">G39</strain>
    </source>
</reference>
<gene>
    <name evidence="1" type="ORF">Q9K02_02390</name>
</gene>
<name>A0ABT9HLG3_9SPHN</name>
<dbReference type="RefSeq" id="WP_305931442.1">
    <property type="nucleotide sequence ID" value="NZ_JAVAIM010000001.1"/>
</dbReference>
<protein>
    <submittedName>
        <fullName evidence="1">Uncharacterized protein</fullName>
    </submittedName>
</protein>
<proteinExistence type="predicted"/>
<evidence type="ECO:0000313" key="1">
    <source>
        <dbReference type="EMBL" id="MDP4573988.1"/>
    </source>
</evidence>
<organism evidence="1 2">
    <name type="scientific">Qipengyuania profundimaris</name>
    <dbReference type="NCBI Taxonomy" id="3067652"/>
    <lineage>
        <taxon>Bacteria</taxon>
        <taxon>Pseudomonadati</taxon>
        <taxon>Pseudomonadota</taxon>
        <taxon>Alphaproteobacteria</taxon>
        <taxon>Sphingomonadales</taxon>
        <taxon>Erythrobacteraceae</taxon>
        <taxon>Qipengyuania</taxon>
    </lineage>
</organism>
<dbReference type="Proteomes" id="UP001240639">
    <property type="component" value="Unassembled WGS sequence"/>
</dbReference>
<accession>A0ABT9HLG3</accession>
<comment type="caution">
    <text evidence="1">The sequence shown here is derived from an EMBL/GenBank/DDBJ whole genome shotgun (WGS) entry which is preliminary data.</text>
</comment>
<dbReference type="EMBL" id="JAVAIM010000001">
    <property type="protein sequence ID" value="MDP4573988.1"/>
    <property type="molecule type" value="Genomic_DNA"/>
</dbReference>